<dbReference type="RefSeq" id="WP_049173667.1">
    <property type="nucleotide sequence ID" value="NZ_BKOC01000001.1"/>
</dbReference>
<protein>
    <submittedName>
        <fullName evidence="1">Uncharacterized protein</fullName>
    </submittedName>
</protein>
<comment type="caution">
    <text evidence="1">The sequence shown here is derived from an EMBL/GenBank/DDBJ whole genome shotgun (WGS) entry which is preliminary data.</text>
</comment>
<name>A0A3D2SQU3_9GAMM</name>
<gene>
    <name evidence="1" type="ORF">DHW29_17760</name>
</gene>
<accession>A0A3D2SQU3</accession>
<dbReference type="AlphaFoldDB" id="A0A3D2SQU3"/>
<organism evidence="1 2">
    <name type="scientific">Acinetobacter ursingii</name>
    <dbReference type="NCBI Taxonomy" id="108980"/>
    <lineage>
        <taxon>Bacteria</taxon>
        <taxon>Pseudomonadati</taxon>
        <taxon>Pseudomonadota</taxon>
        <taxon>Gammaproteobacteria</taxon>
        <taxon>Moraxellales</taxon>
        <taxon>Moraxellaceae</taxon>
        <taxon>Acinetobacter</taxon>
    </lineage>
</organism>
<evidence type="ECO:0000313" key="2">
    <source>
        <dbReference type="Proteomes" id="UP000263596"/>
    </source>
</evidence>
<reference evidence="1 2" key="1">
    <citation type="journal article" date="2018" name="Nat. Biotechnol.">
        <title>A standardized bacterial taxonomy based on genome phylogeny substantially revises the tree of life.</title>
        <authorList>
            <person name="Parks D.H."/>
            <person name="Chuvochina M."/>
            <person name="Waite D.W."/>
            <person name="Rinke C."/>
            <person name="Skarshewski A."/>
            <person name="Chaumeil P.A."/>
            <person name="Hugenholtz P."/>
        </authorList>
    </citation>
    <scope>NUCLEOTIDE SEQUENCE [LARGE SCALE GENOMIC DNA]</scope>
    <source>
        <strain evidence="1">UBA9669</strain>
    </source>
</reference>
<evidence type="ECO:0000313" key="1">
    <source>
        <dbReference type="EMBL" id="HCK31821.1"/>
    </source>
</evidence>
<dbReference type="EMBL" id="DPVE01000326">
    <property type="protein sequence ID" value="HCK31821.1"/>
    <property type="molecule type" value="Genomic_DNA"/>
</dbReference>
<sequence>MNPFKIGDLIVYKEFYIKNLLKIDLIINEKTVGYRGAKRDFMGFEGCAEIKEVRLASKSEIKNGCRA</sequence>
<dbReference type="Proteomes" id="UP000263596">
    <property type="component" value="Unassembled WGS sequence"/>
</dbReference>
<proteinExistence type="predicted"/>